<sequence>MVTDEFAKSVSNHQDNLPTRRWGSFRHSGRRQQLGSNALASQLYRSSSFNSSGRSSTCDTADDMYSDASLEEDVHDLHHKQF</sequence>
<evidence type="ECO:0000313" key="2">
    <source>
        <dbReference type="EMBL" id="KAJ8941269.1"/>
    </source>
</evidence>
<evidence type="ECO:0000313" key="3">
    <source>
        <dbReference type="Proteomes" id="UP001162162"/>
    </source>
</evidence>
<dbReference type="EMBL" id="JAPWTK010000381">
    <property type="protein sequence ID" value="KAJ8941269.1"/>
    <property type="molecule type" value="Genomic_DNA"/>
</dbReference>
<evidence type="ECO:0000256" key="1">
    <source>
        <dbReference type="SAM" id="MobiDB-lite"/>
    </source>
</evidence>
<comment type="caution">
    <text evidence="2">The sequence shown here is derived from an EMBL/GenBank/DDBJ whole genome shotgun (WGS) entry which is preliminary data.</text>
</comment>
<name>A0AAV8XRZ3_9CUCU</name>
<protein>
    <submittedName>
        <fullName evidence="2">Uncharacterized protein</fullName>
    </submittedName>
</protein>
<dbReference type="AlphaFoldDB" id="A0AAV8XRZ3"/>
<feature type="region of interest" description="Disordered" evidence="1">
    <location>
        <begin position="1"/>
        <end position="37"/>
    </location>
</feature>
<dbReference type="Proteomes" id="UP001162162">
    <property type="component" value="Unassembled WGS sequence"/>
</dbReference>
<accession>A0AAV8XRZ3</accession>
<organism evidence="2 3">
    <name type="scientific">Aromia moschata</name>
    <dbReference type="NCBI Taxonomy" id="1265417"/>
    <lineage>
        <taxon>Eukaryota</taxon>
        <taxon>Metazoa</taxon>
        <taxon>Ecdysozoa</taxon>
        <taxon>Arthropoda</taxon>
        <taxon>Hexapoda</taxon>
        <taxon>Insecta</taxon>
        <taxon>Pterygota</taxon>
        <taxon>Neoptera</taxon>
        <taxon>Endopterygota</taxon>
        <taxon>Coleoptera</taxon>
        <taxon>Polyphaga</taxon>
        <taxon>Cucujiformia</taxon>
        <taxon>Chrysomeloidea</taxon>
        <taxon>Cerambycidae</taxon>
        <taxon>Cerambycinae</taxon>
        <taxon>Callichromatini</taxon>
        <taxon>Aromia</taxon>
    </lineage>
</organism>
<keyword evidence="3" id="KW-1185">Reference proteome</keyword>
<reference evidence="2" key="1">
    <citation type="journal article" date="2023" name="Insect Mol. Biol.">
        <title>Genome sequencing provides insights into the evolution of gene families encoding plant cell wall-degrading enzymes in longhorned beetles.</title>
        <authorList>
            <person name="Shin N.R."/>
            <person name="Okamura Y."/>
            <person name="Kirsch R."/>
            <person name="Pauchet Y."/>
        </authorList>
    </citation>
    <scope>NUCLEOTIDE SEQUENCE</scope>
    <source>
        <strain evidence="2">AMC_N1</strain>
    </source>
</reference>
<gene>
    <name evidence="2" type="ORF">NQ318_016934</name>
</gene>
<proteinExistence type="predicted"/>